<dbReference type="Pfam" id="PF13458">
    <property type="entry name" value="Peripla_BP_6"/>
    <property type="match status" value="1"/>
</dbReference>
<evidence type="ECO:0000256" key="1">
    <source>
        <dbReference type="ARBA" id="ARBA00010062"/>
    </source>
</evidence>
<dbReference type="InterPro" id="IPR051010">
    <property type="entry name" value="BCAA_transport"/>
</dbReference>
<proteinExistence type="inferred from homology"/>
<evidence type="ECO:0000256" key="2">
    <source>
        <dbReference type="ARBA" id="ARBA00022729"/>
    </source>
</evidence>
<dbReference type="EMBL" id="CP114413">
    <property type="protein sequence ID" value="WAZ27325.1"/>
    <property type="molecule type" value="Genomic_DNA"/>
</dbReference>
<dbReference type="PANTHER" id="PTHR30483">
    <property type="entry name" value="LEUCINE-SPECIFIC-BINDING PROTEIN"/>
    <property type="match status" value="1"/>
</dbReference>
<evidence type="ECO:0000259" key="4">
    <source>
        <dbReference type="Pfam" id="PF13458"/>
    </source>
</evidence>
<gene>
    <name evidence="5" type="ORF">STRCI_008119</name>
</gene>
<keyword evidence="6" id="KW-1185">Reference proteome</keyword>
<evidence type="ECO:0000256" key="3">
    <source>
        <dbReference type="SAM" id="MobiDB-lite"/>
    </source>
</evidence>
<feature type="region of interest" description="Disordered" evidence="3">
    <location>
        <begin position="1"/>
        <end position="33"/>
    </location>
</feature>
<keyword evidence="2" id="KW-0732">Signal</keyword>
<feature type="domain" description="Leucine-binding protein" evidence="4">
    <location>
        <begin position="18"/>
        <end position="351"/>
    </location>
</feature>
<dbReference type="PANTHER" id="PTHR30483:SF6">
    <property type="entry name" value="PERIPLASMIC BINDING PROTEIN OF ABC TRANSPORTER FOR NATURAL AMINO ACIDS"/>
    <property type="match status" value="1"/>
</dbReference>
<feature type="compositionally biased region" description="Basic and acidic residues" evidence="3">
    <location>
        <begin position="1"/>
        <end position="15"/>
    </location>
</feature>
<dbReference type="Gene3D" id="3.40.50.2300">
    <property type="match status" value="2"/>
</dbReference>
<organism evidence="5 6">
    <name type="scientific">Streptomyces cinnabarinus</name>
    <dbReference type="NCBI Taxonomy" id="67287"/>
    <lineage>
        <taxon>Bacteria</taxon>
        <taxon>Bacillati</taxon>
        <taxon>Actinomycetota</taxon>
        <taxon>Actinomycetes</taxon>
        <taxon>Kitasatosporales</taxon>
        <taxon>Streptomycetaceae</taxon>
        <taxon>Streptomyces</taxon>
    </lineage>
</organism>
<accession>A0ABY7KUI5</accession>
<evidence type="ECO:0000313" key="6">
    <source>
        <dbReference type="Proteomes" id="UP001164439"/>
    </source>
</evidence>
<dbReference type="InterPro" id="IPR028082">
    <property type="entry name" value="Peripla_BP_I"/>
</dbReference>
<name>A0ABY7KUI5_9ACTN</name>
<dbReference type="InterPro" id="IPR028081">
    <property type="entry name" value="Leu-bd"/>
</dbReference>
<protein>
    <submittedName>
        <fullName evidence="5">ABC transporter substrate-binding protein</fullName>
    </submittedName>
</protein>
<dbReference type="SUPFAM" id="SSF53822">
    <property type="entry name" value="Periplasmic binding protein-like I"/>
    <property type="match status" value="1"/>
</dbReference>
<evidence type="ECO:0000313" key="5">
    <source>
        <dbReference type="EMBL" id="WAZ27325.1"/>
    </source>
</evidence>
<reference evidence="5" key="1">
    <citation type="submission" date="2022-12" db="EMBL/GenBank/DDBJ databases">
        <authorList>
            <person name="Ruckert C."/>
            <person name="Busche T."/>
            <person name="Kalinowski J."/>
            <person name="Wittmann C."/>
        </authorList>
    </citation>
    <scope>NUCLEOTIDE SEQUENCE</scope>
    <source>
        <strain evidence="5">DSM 40467</strain>
    </source>
</reference>
<dbReference type="Proteomes" id="UP001164439">
    <property type="component" value="Chromosome"/>
</dbReference>
<sequence length="379" mass="39535">MFLDRRSSAEPDTRPLHTLGLHADLTGPGKATGEATHRGALLAVAAHNARSDAPFRLALRTADDHGRASRAHTAAQALLSGSSPVAAVIGPMSEATVTAGEPLYTAAGTAMVLVSCDGGALSPLMKPTLCVTRATQAMQTLPLLHYLTRVRSVSKVAVVRDLAGGAVAEGLARDLMEAPPSEGTTTVHSLDADADADDVTPAVAAALATRPGAVVYAGTSPRRAAQLARQLAKARFEGARATIEQVMDPAFLREARESAEGWVFGSARTATGAAPSGPAARFAAAHRKRWEAEPAPWAAEAYDAVGLTAQTLTGLVGQGTVGRGALAAALFRQRYEGIAKTISFDPKTRLLDMDNTSFLYAARDGAFTFLGRYEQVLKE</sequence>
<comment type="similarity">
    <text evidence="1">Belongs to the leucine-binding protein family.</text>
</comment>